<name>A0A5C4J924_9ACTN</name>
<evidence type="ECO:0000313" key="4">
    <source>
        <dbReference type="Proteomes" id="UP000309174"/>
    </source>
</evidence>
<evidence type="ECO:0000256" key="1">
    <source>
        <dbReference type="SAM" id="MobiDB-lite"/>
    </source>
</evidence>
<feature type="chain" id="PRO_5039093157" evidence="2">
    <location>
        <begin position="17"/>
        <end position="415"/>
    </location>
</feature>
<organism evidence="3 4">
    <name type="scientific">Actinomadura soli</name>
    <dbReference type="NCBI Taxonomy" id="2508997"/>
    <lineage>
        <taxon>Bacteria</taxon>
        <taxon>Bacillati</taxon>
        <taxon>Actinomycetota</taxon>
        <taxon>Actinomycetes</taxon>
        <taxon>Streptosporangiales</taxon>
        <taxon>Thermomonosporaceae</taxon>
        <taxon>Actinomadura</taxon>
    </lineage>
</organism>
<feature type="signal peptide" evidence="2">
    <location>
        <begin position="1"/>
        <end position="16"/>
    </location>
</feature>
<protein>
    <submittedName>
        <fullName evidence="3">LamG domain-containing protein</fullName>
    </submittedName>
</protein>
<dbReference type="AlphaFoldDB" id="A0A5C4J924"/>
<accession>A0A5C4J924</accession>
<dbReference type="EMBL" id="VCKW01000110">
    <property type="protein sequence ID" value="TMQ96243.1"/>
    <property type="molecule type" value="Genomic_DNA"/>
</dbReference>
<sequence length="415" mass="44258">MALVAGLLQVPLAAVAAVAPERAARADEPPKTAVTEEKAVAAARRTGEPVEITSRRGEDRTVRALPNGRVEVQQHLRPIRARQDGEWVGIDTTLRRSADAVVPVATAVGLRFSAGGNAPMVRMTRAGRELALSWPTALPAPTLDGDTAIYQGVAGPDVDLRLRAERDGFAHVLVVKTAKAAKDPRVAKLALAMSAKRLAVSKEPGSGVLKAADTGSGSVVFEAPSPLMWDSSQAATATPQTRAAVARGDEPAEGARTAPIDVAVADGKLTLTPDQGLLTSPDTKFPVYIDPVWTTSKASSWGMVSSGWPDQSYYKFAGKSTEGVGRCEVAKDPNCVKNQTKRLFFRMPLPAIKGRYVQAVEFTAYETSAYDCDYDSSIELWRTSTLSSGATWSNATSSSVWSQQLAWRAVSYCSR</sequence>
<comment type="caution">
    <text evidence="3">The sequence shown here is derived from an EMBL/GenBank/DDBJ whole genome shotgun (WGS) entry which is preliminary data.</text>
</comment>
<keyword evidence="2" id="KW-0732">Signal</keyword>
<reference evidence="3 4" key="1">
    <citation type="submission" date="2019-05" db="EMBL/GenBank/DDBJ databases">
        <title>Draft genome sequence of Actinomadura sp. 14C53.</title>
        <authorList>
            <person name="Saricaoglu S."/>
            <person name="Isik K."/>
        </authorList>
    </citation>
    <scope>NUCLEOTIDE SEQUENCE [LARGE SCALE GENOMIC DNA]</scope>
    <source>
        <strain evidence="3 4">14C53</strain>
    </source>
</reference>
<proteinExistence type="predicted"/>
<dbReference type="Proteomes" id="UP000309174">
    <property type="component" value="Unassembled WGS sequence"/>
</dbReference>
<evidence type="ECO:0000256" key="2">
    <source>
        <dbReference type="SAM" id="SignalP"/>
    </source>
</evidence>
<gene>
    <name evidence="3" type="ORF">ETD83_21585</name>
</gene>
<evidence type="ECO:0000313" key="3">
    <source>
        <dbReference type="EMBL" id="TMQ96243.1"/>
    </source>
</evidence>
<keyword evidence="4" id="KW-1185">Reference proteome</keyword>
<feature type="region of interest" description="Disordered" evidence="1">
    <location>
        <begin position="23"/>
        <end position="55"/>
    </location>
</feature>
<feature type="non-terminal residue" evidence="3">
    <location>
        <position position="415"/>
    </location>
</feature>